<dbReference type="Pfam" id="PF12682">
    <property type="entry name" value="Flavodoxin_4"/>
    <property type="match status" value="1"/>
</dbReference>
<proteinExistence type="predicted"/>
<keyword evidence="4" id="KW-1185">Reference proteome</keyword>
<evidence type="ECO:0000313" key="3">
    <source>
        <dbReference type="EMBL" id="GAA3288165.1"/>
    </source>
</evidence>
<dbReference type="SUPFAM" id="SSF52218">
    <property type="entry name" value="Flavoproteins"/>
    <property type="match status" value="1"/>
</dbReference>
<dbReference type="Gene3D" id="3.40.50.360">
    <property type="match status" value="1"/>
</dbReference>
<dbReference type="PANTHER" id="PTHR39201:SF1">
    <property type="entry name" value="FLAVODOXIN-LIKE DOMAIN-CONTAINING PROTEIN"/>
    <property type="match status" value="1"/>
</dbReference>
<gene>
    <name evidence="3" type="ORF">GCM10020260_26180</name>
</gene>
<dbReference type="PANTHER" id="PTHR39201">
    <property type="entry name" value="EXPORTED PROTEIN-RELATED"/>
    <property type="match status" value="1"/>
</dbReference>
<feature type="region of interest" description="Disordered" evidence="1">
    <location>
        <begin position="60"/>
        <end position="89"/>
    </location>
</feature>
<feature type="compositionally biased region" description="Basic and acidic residues" evidence="1">
    <location>
        <begin position="71"/>
        <end position="83"/>
    </location>
</feature>
<name>A0ABP6RF81_9MICC</name>
<evidence type="ECO:0000259" key="2">
    <source>
        <dbReference type="Pfam" id="PF12682"/>
    </source>
</evidence>
<evidence type="ECO:0000313" key="4">
    <source>
        <dbReference type="Proteomes" id="UP001501736"/>
    </source>
</evidence>
<protein>
    <submittedName>
        <fullName evidence="3">Flavodoxin</fullName>
    </submittedName>
</protein>
<organism evidence="3 4">
    <name type="scientific">Nesterenkonia halobia</name>
    <dbReference type="NCBI Taxonomy" id="37922"/>
    <lineage>
        <taxon>Bacteria</taxon>
        <taxon>Bacillati</taxon>
        <taxon>Actinomycetota</taxon>
        <taxon>Actinomycetes</taxon>
        <taxon>Micrococcales</taxon>
        <taxon>Micrococcaceae</taxon>
        <taxon>Nesterenkonia</taxon>
    </lineage>
</organism>
<feature type="domain" description="Flavodoxin-like" evidence="2">
    <location>
        <begin position="38"/>
        <end position="178"/>
    </location>
</feature>
<comment type="caution">
    <text evidence="3">The sequence shown here is derived from an EMBL/GenBank/DDBJ whole genome shotgun (WGS) entry which is preliminary data.</text>
</comment>
<dbReference type="InterPro" id="IPR008254">
    <property type="entry name" value="Flavodoxin/NO_synth"/>
</dbReference>
<dbReference type="RefSeq" id="WP_344722142.1">
    <property type="nucleotide sequence ID" value="NZ_BAAAYG010000015.1"/>
</dbReference>
<dbReference type="EMBL" id="BAAAYG010000015">
    <property type="protein sequence ID" value="GAA3288165.1"/>
    <property type="molecule type" value="Genomic_DNA"/>
</dbReference>
<dbReference type="InterPro" id="IPR029039">
    <property type="entry name" value="Flavoprotein-like_sf"/>
</dbReference>
<dbReference type="Proteomes" id="UP001501736">
    <property type="component" value="Unassembled WGS sequence"/>
</dbReference>
<accession>A0ABP6RF81</accession>
<evidence type="ECO:0000256" key="1">
    <source>
        <dbReference type="SAM" id="MobiDB-lite"/>
    </source>
</evidence>
<reference evidence="4" key="1">
    <citation type="journal article" date="2019" name="Int. J. Syst. Evol. Microbiol.">
        <title>The Global Catalogue of Microorganisms (GCM) 10K type strain sequencing project: providing services to taxonomists for standard genome sequencing and annotation.</title>
        <authorList>
            <consortium name="The Broad Institute Genomics Platform"/>
            <consortium name="The Broad Institute Genome Sequencing Center for Infectious Disease"/>
            <person name="Wu L."/>
            <person name="Ma J."/>
        </authorList>
    </citation>
    <scope>NUCLEOTIDE SEQUENCE [LARGE SCALE GENOMIC DNA]</scope>
    <source>
        <strain evidence="4">JCM 11483</strain>
    </source>
</reference>
<sequence length="184" mass="20375">MSTEPETESGTSSRTLVVFFSRPGENYWYGGRRDLEVGNTKRLAEMIAERLDCDTYEIRPADPYPQAYDPTVERNQQEQDQDARPAIAGGLPEMSGYDTVLLGSPVWNVRAPMIMSTFIESIDLADTRILPFVTYAVSGMSGIDQDYRDALPGSEVVDGLAVRGEEVDEAADDVEAWLRENALG</sequence>